<gene>
    <name evidence="2" type="ORF">GSCOC_T00025690001</name>
</gene>
<dbReference type="STRING" id="49390.A0A068TRX3"/>
<name>A0A068TRX3_COFCA</name>
<dbReference type="Gene3D" id="3.40.50.620">
    <property type="entry name" value="HUPs"/>
    <property type="match status" value="1"/>
</dbReference>
<dbReference type="AlphaFoldDB" id="A0A068TRX3"/>
<dbReference type="Proteomes" id="UP000295252">
    <property type="component" value="Chromosome V"/>
</dbReference>
<sequence>MQLWETTGSPLIPLVEFSDPHVMKKYGVHPDAETLEIVTCAAREKEIVVLLKIYWGDAREKLCESIDKIPLDCIVIGNRGLGKLKRAIMGSVSNYVVNNASCPVTVVKNVEHD</sequence>
<accession>A0A068TRX3</accession>
<dbReference type="PhylomeDB" id="A0A068TRX3"/>
<keyword evidence="3" id="KW-1185">Reference proteome</keyword>
<dbReference type="Gramene" id="CDO98772">
    <property type="protein sequence ID" value="CDO98772"/>
    <property type="gene ID" value="GSCOC_T00025690001"/>
</dbReference>
<proteinExistence type="predicted"/>
<feature type="domain" description="UspA" evidence="1">
    <location>
        <begin position="35"/>
        <end position="108"/>
    </location>
</feature>
<dbReference type="OrthoDB" id="843225at2759"/>
<dbReference type="InParanoid" id="A0A068TRX3"/>
<dbReference type="Pfam" id="PF00582">
    <property type="entry name" value="Usp"/>
    <property type="match status" value="1"/>
</dbReference>
<protein>
    <recommendedName>
        <fullName evidence="1">UspA domain-containing protein</fullName>
    </recommendedName>
</protein>
<dbReference type="CDD" id="cd23659">
    <property type="entry name" value="USP_At3g01520-like"/>
    <property type="match status" value="1"/>
</dbReference>
<reference evidence="3" key="1">
    <citation type="journal article" date="2014" name="Science">
        <title>The coffee genome provides insight into the convergent evolution of caffeine biosynthesis.</title>
        <authorList>
            <person name="Denoeud F."/>
            <person name="Carretero-Paulet L."/>
            <person name="Dereeper A."/>
            <person name="Droc G."/>
            <person name="Guyot R."/>
            <person name="Pietrella M."/>
            <person name="Zheng C."/>
            <person name="Alberti A."/>
            <person name="Anthony F."/>
            <person name="Aprea G."/>
            <person name="Aury J.M."/>
            <person name="Bento P."/>
            <person name="Bernard M."/>
            <person name="Bocs S."/>
            <person name="Campa C."/>
            <person name="Cenci A."/>
            <person name="Combes M.C."/>
            <person name="Crouzillat D."/>
            <person name="Da Silva C."/>
            <person name="Daddiego L."/>
            <person name="De Bellis F."/>
            <person name="Dussert S."/>
            <person name="Garsmeur O."/>
            <person name="Gayraud T."/>
            <person name="Guignon V."/>
            <person name="Jahn K."/>
            <person name="Jamilloux V."/>
            <person name="Joet T."/>
            <person name="Labadie K."/>
            <person name="Lan T."/>
            <person name="Leclercq J."/>
            <person name="Lepelley M."/>
            <person name="Leroy T."/>
            <person name="Li L.T."/>
            <person name="Librado P."/>
            <person name="Lopez L."/>
            <person name="Munoz A."/>
            <person name="Noel B."/>
            <person name="Pallavicini A."/>
            <person name="Perrotta G."/>
            <person name="Poncet V."/>
            <person name="Pot D."/>
            <person name="Priyono X."/>
            <person name="Rigoreau M."/>
            <person name="Rouard M."/>
            <person name="Rozas J."/>
            <person name="Tranchant-Dubreuil C."/>
            <person name="VanBuren R."/>
            <person name="Zhang Q."/>
            <person name="Andrade A.C."/>
            <person name="Argout X."/>
            <person name="Bertrand B."/>
            <person name="de Kochko A."/>
            <person name="Graziosi G."/>
            <person name="Henry R.J."/>
            <person name="Jayarama X."/>
            <person name="Ming R."/>
            <person name="Nagai C."/>
            <person name="Rounsley S."/>
            <person name="Sankoff D."/>
            <person name="Giuliano G."/>
            <person name="Albert V.A."/>
            <person name="Wincker P."/>
            <person name="Lashermes P."/>
        </authorList>
    </citation>
    <scope>NUCLEOTIDE SEQUENCE [LARGE SCALE GENOMIC DNA]</scope>
    <source>
        <strain evidence="3">cv. DH200-94</strain>
    </source>
</reference>
<evidence type="ECO:0000313" key="3">
    <source>
        <dbReference type="Proteomes" id="UP000295252"/>
    </source>
</evidence>
<dbReference type="SUPFAM" id="SSF52402">
    <property type="entry name" value="Adenine nucleotide alpha hydrolases-like"/>
    <property type="match status" value="1"/>
</dbReference>
<dbReference type="PANTHER" id="PTHR46100:SF4">
    <property type="entry name" value="USPA DOMAIN-CONTAINING PROTEIN"/>
    <property type="match status" value="1"/>
</dbReference>
<organism evidence="2 3">
    <name type="scientific">Coffea canephora</name>
    <name type="common">Robusta coffee</name>
    <dbReference type="NCBI Taxonomy" id="49390"/>
    <lineage>
        <taxon>Eukaryota</taxon>
        <taxon>Viridiplantae</taxon>
        <taxon>Streptophyta</taxon>
        <taxon>Embryophyta</taxon>
        <taxon>Tracheophyta</taxon>
        <taxon>Spermatophyta</taxon>
        <taxon>Magnoliopsida</taxon>
        <taxon>eudicotyledons</taxon>
        <taxon>Gunneridae</taxon>
        <taxon>Pentapetalae</taxon>
        <taxon>asterids</taxon>
        <taxon>lamiids</taxon>
        <taxon>Gentianales</taxon>
        <taxon>Rubiaceae</taxon>
        <taxon>Ixoroideae</taxon>
        <taxon>Gardenieae complex</taxon>
        <taxon>Bertiereae - Coffeeae clade</taxon>
        <taxon>Coffeeae</taxon>
        <taxon>Coffea</taxon>
    </lineage>
</organism>
<evidence type="ECO:0000259" key="1">
    <source>
        <dbReference type="Pfam" id="PF00582"/>
    </source>
</evidence>
<dbReference type="EMBL" id="HG739087">
    <property type="protein sequence ID" value="CDO98772.1"/>
    <property type="molecule type" value="Genomic_DNA"/>
</dbReference>
<dbReference type="InterPro" id="IPR014729">
    <property type="entry name" value="Rossmann-like_a/b/a_fold"/>
</dbReference>
<dbReference type="InterPro" id="IPR006015">
    <property type="entry name" value="Universal_stress_UspA"/>
</dbReference>
<evidence type="ECO:0000313" key="2">
    <source>
        <dbReference type="EMBL" id="CDO98772.1"/>
    </source>
</evidence>
<dbReference type="InterPro" id="IPR006016">
    <property type="entry name" value="UspA"/>
</dbReference>
<dbReference type="PRINTS" id="PR01438">
    <property type="entry name" value="UNVRSLSTRESS"/>
</dbReference>
<dbReference type="PANTHER" id="PTHR46100">
    <property type="entry name" value="IMP2'P"/>
    <property type="match status" value="1"/>
</dbReference>
<dbReference type="OMA" id="CEAHEKQ"/>